<accession>A0A939NKN9</accession>
<dbReference type="InterPro" id="IPR027417">
    <property type="entry name" value="P-loop_NTPase"/>
</dbReference>
<dbReference type="GO" id="GO:0016887">
    <property type="term" value="F:ATP hydrolysis activity"/>
    <property type="evidence" value="ECO:0007669"/>
    <property type="project" value="InterPro"/>
</dbReference>
<protein>
    <submittedName>
        <fullName evidence="3">ATP-binding cassette domain-containing protein</fullName>
    </submittedName>
</protein>
<evidence type="ECO:0000256" key="1">
    <source>
        <dbReference type="ARBA" id="ARBA00022737"/>
    </source>
</evidence>
<proteinExistence type="predicted"/>
<dbReference type="GO" id="GO:0005524">
    <property type="term" value="F:ATP binding"/>
    <property type="evidence" value="ECO:0007669"/>
    <property type="project" value="UniProtKB-KW"/>
</dbReference>
<dbReference type="SUPFAM" id="SSF52540">
    <property type="entry name" value="P-loop containing nucleoside triphosphate hydrolases"/>
    <property type="match status" value="1"/>
</dbReference>
<dbReference type="AlphaFoldDB" id="A0A939NKN9"/>
<name>A0A939NKN9_SERMA</name>
<keyword evidence="1" id="KW-0677">Repeat</keyword>
<dbReference type="Pfam" id="PF00005">
    <property type="entry name" value="ABC_tran"/>
    <property type="match status" value="1"/>
</dbReference>
<evidence type="ECO:0000313" key="3">
    <source>
        <dbReference type="EMBL" id="MBO2007263.1"/>
    </source>
</evidence>
<keyword evidence="3" id="KW-0547">Nucleotide-binding</keyword>
<dbReference type="InterPro" id="IPR003439">
    <property type="entry name" value="ABC_transporter-like_ATP-bd"/>
</dbReference>
<keyword evidence="3" id="KW-0067">ATP-binding</keyword>
<organism evidence="3">
    <name type="scientific">Serratia marcescens</name>
    <dbReference type="NCBI Taxonomy" id="615"/>
    <lineage>
        <taxon>Bacteria</taxon>
        <taxon>Pseudomonadati</taxon>
        <taxon>Pseudomonadota</taxon>
        <taxon>Gammaproteobacteria</taxon>
        <taxon>Enterobacterales</taxon>
        <taxon>Yersiniaceae</taxon>
        <taxon>Serratia</taxon>
    </lineage>
</organism>
<dbReference type="EMBL" id="JAGETR010000157">
    <property type="protein sequence ID" value="MBO2007263.1"/>
    <property type="molecule type" value="Genomic_DNA"/>
</dbReference>
<dbReference type="Gene3D" id="3.40.50.300">
    <property type="entry name" value="P-loop containing nucleotide triphosphate hydrolases"/>
    <property type="match status" value="1"/>
</dbReference>
<dbReference type="PANTHER" id="PTHR19211">
    <property type="entry name" value="ATP-BINDING TRANSPORT PROTEIN-RELATED"/>
    <property type="match status" value="1"/>
</dbReference>
<reference evidence="3" key="1">
    <citation type="submission" date="2021-03" db="EMBL/GenBank/DDBJ databases">
        <title>Molecular epidemiology and mechanisms of colistin and carbapenem resistance in Enterobacteriaceae from clinical isolates, the environment and porcine samples in Pretoria, South Africa.</title>
        <authorList>
            <person name="Bogoshi D."/>
            <person name="Mbelle N.M."/>
            <person name="Naidoo V."/>
            <person name="Osei Sekyere J."/>
        </authorList>
    </citation>
    <scope>NUCLEOTIDE SEQUENCE</scope>
    <source>
        <strain evidence="3">C080</strain>
    </source>
</reference>
<feature type="domain" description="ABC transporter" evidence="2">
    <location>
        <begin position="17"/>
        <end position="67"/>
    </location>
</feature>
<comment type="caution">
    <text evidence="3">The sequence shown here is derived from an EMBL/GenBank/DDBJ whole genome shotgun (WGS) entry which is preliminary data.</text>
</comment>
<dbReference type="InterPro" id="IPR050611">
    <property type="entry name" value="ABCF"/>
</dbReference>
<sequence length="129" mass="14224">MCRLRQRVRRPAERDFFSLKKGDRIGLIGDNGCGKSTLLQLLSGAPPIHSGTVTLSHQCLMARIEQHLPPELHASCWMRYWRSCPRANTSANAGAVKRFAELGFEPVSWTLTAGTSAAASTPACCWRAR</sequence>
<gene>
    <name evidence="3" type="ORF">J4732_19300</name>
</gene>
<evidence type="ECO:0000259" key="2">
    <source>
        <dbReference type="Pfam" id="PF00005"/>
    </source>
</evidence>